<keyword evidence="12" id="KW-0902">Two-component regulatory system</keyword>
<proteinExistence type="predicted"/>
<evidence type="ECO:0000256" key="8">
    <source>
        <dbReference type="ARBA" id="ARBA00022741"/>
    </source>
</evidence>
<dbReference type="Gene3D" id="1.10.287.130">
    <property type="match status" value="1"/>
</dbReference>
<dbReference type="InterPro" id="IPR036890">
    <property type="entry name" value="HATPase_C_sf"/>
</dbReference>
<evidence type="ECO:0000313" key="17">
    <source>
        <dbReference type="Proteomes" id="UP000886824"/>
    </source>
</evidence>
<dbReference type="InterPro" id="IPR016120">
    <property type="entry name" value="Sig_transdc_His_kin_SpoOB"/>
</dbReference>
<dbReference type="InterPro" id="IPR003594">
    <property type="entry name" value="HATPase_dom"/>
</dbReference>
<dbReference type="InterPro" id="IPR004358">
    <property type="entry name" value="Sig_transdc_His_kin-like_C"/>
</dbReference>
<dbReference type="InterPro" id="IPR039506">
    <property type="entry name" value="SPOB_a"/>
</dbReference>
<keyword evidence="4" id="KW-1003">Cell membrane</keyword>
<dbReference type="EMBL" id="DXCX01000078">
    <property type="protein sequence ID" value="HIY73814.1"/>
    <property type="molecule type" value="Genomic_DNA"/>
</dbReference>
<evidence type="ECO:0000256" key="10">
    <source>
        <dbReference type="ARBA" id="ARBA00022840"/>
    </source>
</evidence>
<dbReference type="GO" id="GO:0005524">
    <property type="term" value="F:ATP binding"/>
    <property type="evidence" value="ECO:0007669"/>
    <property type="project" value="UniProtKB-KW"/>
</dbReference>
<dbReference type="InterPro" id="IPR029151">
    <property type="entry name" value="Sensor-like_sf"/>
</dbReference>
<dbReference type="Gene3D" id="3.30.450.20">
    <property type="entry name" value="PAS domain"/>
    <property type="match status" value="2"/>
</dbReference>
<dbReference type="Gene3D" id="3.30.565.10">
    <property type="entry name" value="Histidine kinase-like ATPase, C-terminal domain"/>
    <property type="match status" value="1"/>
</dbReference>
<protein>
    <recommendedName>
        <fullName evidence="3">histidine kinase</fullName>
        <ecNumber evidence="3">2.7.13.3</ecNumber>
    </recommendedName>
</protein>
<dbReference type="PRINTS" id="PR00344">
    <property type="entry name" value="BCTRLSENSOR"/>
</dbReference>
<keyword evidence="10" id="KW-0067">ATP-binding</keyword>
<keyword evidence="8" id="KW-0547">Nucleotide-binding</keyword>
<dbReference type="Proteomes" id="UP000886824">
    <property type="component" value="Unassembled WGS sequence"/>
</dbReference>
<dbReference type="SMART" id="SM00091">
    <property type="entry name" value="PAS"/>
    <property type="match status" value="1"/>
</dbReference>
<dbReference type="Pfam" id="PF02518">
    <property type="entry name" value="HATPase_c"/>
    <property type="match status" value="1"/>
</dbReference>
<evidence type="ECO:0000313" key="16">
    <source>
        <dbReference type="EMBL" id="HIY73814.1"/>
    </source>
</evidence>
<dbReference type="PANTHER" id="PTHR43547">
    <property type="entry name" value="TWO-COMPONENT HISTIDINE KINASE"/>
    <property type="match status" value="1"/>
</dbReference>
<organism evidence="16 17">
    <name type="scientific">Candidatus Intestinimonas merdavium</name>
    <dbReference type="NCBI Taxonomy" id="2838622"/>
    <lineage>
        <taxon>Bacteria</taxon>
        <taxon>Bacillati</taxon>
        <taxon>Bacillota</taxon>
        <taxon>Clostridia</taxon>
        <taxon>Eubacteriales</taxon>
        <taxon>Intestinimonas</taxon>
    </lineage>
</organism>
<evidence type="ECO:0000256" key="3">
    <source>
        <dbReference type="ARBA" id="ARBA00012438"/>
    </source>
</evidence>
<evidence type="ECO:0000259" key="15">
    <source>
        <dbReference type="PROSITE" id="PS50109"/>
    </source>
</evidence>
<dbReference type="GO" id="GO:0005886">
    <property type="term" value="C:plasma membrane"/>
    <property type="evidence" value="ECO:0007669"/>
    <property type="project" value="UniProtKB-SubCell"/>
</dbReference>
<dbReference type="InterPro" id="IPR033463">
    <property type="entry name" value="sCache_3"/>
</dbReference>
<sequence length="547" mass="59482">MKRPAKRSISQRIRSLSLFLVLSTAMMGMTTTLLFSLRMEYQSMDRNLMNSAQVLAQSPQVAEVLSGHSGNETLTAYLDSTISRVKDIDAIVVADRDGIIRYSPDPSYEGTVYPEYQSLSVLNGESTQVDTGAGVSELEHRALASVTDEEGELLGFVSVGIGVRSVHQTVIDTVACFAILTFLAAGVGLLFSRHLSGAIKDSLMGYEPDVFRKLFHQREDILEALEEGILAIDRDCVITYMNAACLGMFGAKDAGEVLGRPLLEIYPASQLPRLLTTGKPEYNVHLKQMPGSQEVLANRMPIWEDGEIVGAVAVFRDRTEVTNLAEALTGSRHLVEAMRAYAHEFINKLHTILGLIQLDRVEQAEQYILDVSEVHHQSVSRVMNQIEDTAVAALLVGKASRAAELGIQLQVDPRSSLSGEEHMLPSGVMVTILGNLIENATESLNHSTRKQKEIHVSILENPDGLLLCVEDTGPGILPELLPYIFEPGVSTKGEAGHGLGLVQIKDLTDLYHGQIRVESEPKSGTSFFLSFPAHSTPSPQGGAPGSP</sequence>
<feature type="domain" description="Histidine kinase" evidence="15">
    <location>
        <begin position="340"/>
        <end position="535"/>
    </location>
</feature>
<feature type="region of interest" description="Disordered" evidence="14">
    <location>
        <begin position="526"/>
        <end position="547"/>
    </location>
</feature>
<dbReference type="InterPro" id="IPR000014">
    <property type="entry name" value="PAS"/>
</dbReference>
<dbReference type="SMART" id="SM00387">
    <property type="entry name" value="HATPase_c"/>
    <property type="match status" value="1"/>
</dbReference>
<dbReference type="SUPFAM" id="SSF103190">
    <property type="entry name" value="Sensory domain-like"/>
    <property type="match status" value="1"/>
</dbReference>
<comment type="subcellular location">
    <subcellularLocation>
        <location evidence="2">Cell membrane</location>
        <topology evidence="2">Multi-pass membrane protein</topology>
    </subcellularLocation>
</comment>
<keyword evidence="7" id="KW-0812">Transmembrane</keyword>
<reference evidence="16" key="2">
    <citation type="submission" date="2021-04" db="EMBL/GenBank/DDBJ databases">
        <authorList>
            <person name="Gilroy R."/>
        </authorList>
    </citation>
    <scope>NUCLEOTIDE SEQUENCE</scope>
    <source>
        <strain evidence="16">CHK33-7979</strain>
    </source>
</reference>
<evidence type="ECO:0000256" key="13">
    <source>
        <dbReference type="ARBA" id="ARBA00023136"/>
    </source>
</evidence>
<dbReference type="SUPFAM" id="SSF55890">
    <property type="entry name" value="Sporulation response regulatory protein Spo0B"/>
    <property type="match status" value="1"/>
</dbReference>
<accession>A0A9D2CET1</accession>
<comment type="caution">
    <text evidence="16">The sequence shown here is derived from an EMBL/GenBank/DDBJ whole genome shotgun (WGS) entry which is preliminary data.</text>
</comment>
<dbReference type="InterPro" id="IPR035965">
    <property type="entry name" value="PAS-like_dom_sf"/>
</dbReference>
<dbReference type="Pfam" id="PF14689">
    <property type="entry name" value="SPOB_a"/>
    <property type="match status" value="1"/>
</dbReference>
<evidence type="ECO:0000256" key="12">
    <source>
        <dbReference type="ARBA" id="ARBA00023012"/>
    </source>
</evidence>
<reference evidence="16" key="1">
    <citation type="journal article" date="2021" name="PeerJ">
        <title>Extensive microbial diversity within the chicken gut microbiome revealed by metagenomics and culture.</title>
        <authorList>
            <person name="Gilroy R."/>
            <person name="Ravi A."/>
            <person name="Getino M."/>
            <person name="Pursley I."/>
            <person name="Horton D.L."/>
            <person name="Alikhan N.F."/>
            <person name="Baker D."/>
            <person name="Gharbi K."/>
            <person name="Hall N."/>
            <person name="Watson M."/>
            <person name="Adriaenssens E.M."/>
            <person name="Foster-Nyarko E."/>
            <person name="Jarju S."/>
            <person name="Secka A."/>
            <person name="Antonio M."/>
            <person name="Oren A."/>
            <person name="Chaudhuri R.R."/>
            <person name="La Ragione R."/>
            <person name="Hildebrand F."/>
            <person name="Pallen M.J."/>
        </authorList>
    </citation>
    <scope>NUCLEOTIDE SEQUENCE</scope>
    <source>
        <strain evidence="16">CHK33-7979</strain>
    </source>
</reference>
<dbReference type="GO" id="GO:0000155">
    <property type="term" value="F:phosphorelay sensor kinase activity"/>
    <property type="evidence" value="ECO:0007669"/>
    <property type="project" value="InterPro"/>
</dbReference>
<evidence type="ECO:0000256" key="2">
    <source>
        <dbReference type="ARBA" id="ARBA00004651"/>
    </source>
</evidence>
<dbReference type="InterPro" id="IPR005467">
    <property type="entry name" value="His_kinase_dom"/>
</dbReference>
<evidence type="ECO:0000256" key="4">
    <source>
        <dbReference type="ARBA" id="ARBA00022475"/>
    </source>
</evidence>
<evidence type="ECO:0000256" key="7">
    <source>
        <dbReference type="ARBA" id="ARBA00022692"/>
    </source>
</evidence>
<dbReference type="PANTHER" id="PTHR43547:SF10">
    <property type="entry name" value="SENSOR HISTIDINE KINASE DCUS"/>
    <property type="match status" value="1"/>
</dbReference>
<evidence type="ECO:0000256" key="6">
    <source>
        <dbReference type="ARBA" id="ARBA00022679"/>
    </source>
</evidence>
<keyword evidence="6" id="KW-0808">Transferase</keyword>
<evidence type="ECO:0000256" key="11">
    <source>
        <dbReference type="ARBA" id="ARBA00022989"/>
    </source>
</evidence>
<dbReference type="Pfam" id="PF08448">
    <property type="entry name" value="PAS_4"/>
    <property type="match status" value="1"/>
</dbReference>
<keyword evidence="5" id="KW-0597">Phosphoprotein</keyword>
<dbReference type="PROSITE" id="PS50109">
    <property type="entry name" value="HIS_KIN"/>
    <property type="match status" value="1"/>
</dbReference>
<feature type="compositionally biased region" description="Polar residues" evidence="14">
    <location>
        <begin position="526"/>
        <end position="539"/>
    </location>
</feature>
<dbReference type="InterPro" id="IPR013656">
    <property type="entry name" value="PAS_4"/>
</dbReference>
<dbReference type="Pfam" id="PF17203">
    <property type="entry name" value="sCache_3_2"/>
    <property type="match status" value="1"/>
</dbReference>
<comment type="catalytic activity">
    <reaction evidence="1">
        <text>ATP + protein L-histidine = ADP + protein N-phospho-L-histidine.</text>
        <dbReference type="EC" id="2.7.13.3"/>
    </reaction>
</comment>
<gene>
    <name evidence="16" type="ORF">H9826_07560</name>
</gene>
<dbReference type="EC" id="2.7.13.3" evidence="3"/>
<evidence type="ECO:0000256" key="1">
    <source>
        <dbReference type="ARBA" id="ARBA00000085"/>
    </source>
</evidence>
<evidence type="ECO:0000256" key="9">
    <source>
        <dbReference type="ARBA" id="ARBA00022777"/>
    </source>
</evidence>
<dbReference type="SUPFAM" id="SSF55874">
    <property type="entry name" value="ATPase domain of HSP90 chaperone/DNA topoisomerase II/histidine kinase"/>
    <property type="match status" value="1"/>
</dbReference>
<dbReference type="AlphaFoldDB" id="A0A9D2CET1"/>
<evidence type="ECO:0000256" key="5">
    <source>
        <dbReference type="ARBA" id="ARBA00022553"/>
    </source>
</evidence>
<keyword evidence="9 16" id="KW-0418">Kinase</keyword>
<dbReference type="SUPFAM" id="SSF55785">
    <property type="entry name" value="PYP-like sensor domain (PAS domain)"/>
    <property type="match status" value="1"/>
</dbReference>
<evidence type="ECO:0000256" key="14">
    <source>
        <dbReference type="SAM" id="MobiDB-lite"/>
    </source>
</evidence>
<name>A0A9D2CET1_9FIRM</name>
<keyword evidence="11" id="KW-1133">Transmembrane helix</keyword>
<dbReference type="CDD" id="cd00130">
    <property type="entry name" value="PAS"/>
    <property type="match status" value="1"/>
</dbReference>
<keyword evidence="13" id="KW-0472">Membrane</keyword>